<gene>
    <name evidence="2" type="ORF">AAG570_008331</name>
</gene>
<feature type="region of interest" description="Disordered" evidence="1">
    <location>
        <begin position="1"/>
        <end position="25"/>
    </location>
</feature>
<organism evidence="2 3">
    <name type="scientific">Ranatra chinensis</name>
    <dbReference type="NCBI Taxonomy" id="642074"/>
    <lineage>
        <taxon>Eukaryota</taxon>
        <taxon>Metazoa</taxon>
        <taxon>Ecdysozoa</taxon>
        <taxon>Arthropoda</taxon>
        <taxon>Hexapoda</taxon>
        <taxon>Insecta</taxon>
        <taxon>Pterygota</taxon>
        <taxon>Neoptera</taxon>
        <taxon>Paraneoptera</taxon>
        <taxon>Hemiptera</taxon>
        <taxon>Heteroptera</taxon>
        <taxon>Panheteroptera</taxon>
        <taxon>Nepomorpha</taxon>
        <taxon>Nepidae</taxon>
        <taxon>Ranatrinae</taxon>
        <taxon>Ranatra</taxon>
    </lineage>
</organism>
<evidence type="ECO:0000313" key="2">
    <source>
        <dbReference type="EMBL" id="KAL1110254.1"/>
    </source>
</evidence>
<comment type="caution">
    <text evidence="2">The sequence shown here is derived from an EMBL/GenBank/DDBJ whole genome shotgun (WGS) entry which is preliminary data.</text>
</comment>
<reference evidence="2 3" key="1">
    <citation type="submission" date="2024-07" db="EMBL/GenBank/DDBJ databases">
        <title>Chromosome-level genome assembly of the water stick insect Ranatra chinensis (Heteroptera: Nepidae).</title>
        <authorList>
            <person name="Liu X."/>
        </authorList>
    </citation>
    <scope>NUCLEOTIDE SEQUENCE [LARGE SCALE GENOMIC DNA]</scope>
    <source>
        <strain evidence="2">Cailab_2021Rc</strain>
        <tissue evidence="2">Muscle</tissue>
    </source>
</reference>
<dbReference type="AlphaFoldDB" id="A0ABD0YBG9"/>
<name>A0ABD0YBG9_9HEMI</name>
<protein>
    <submittedName>
        <fullName evidence="2">Uncharacterized protein</fullName>
    </submittedName>
</protein>
<accession>A0ABD0YBG9</accession>
<sequence>MASKKHVLREQEAGDDGNSGKCSKLNPSDAKNILAQFLPETMFAKSYMDKGIELWGTAKNSTTDQSPSHYPVYSPDIQSQKGGELNVPISVVSPLKTVITHGAEDGVQAPKHVPQELPQLPLIIPIRILVVSTIRNWNVLFYTKTVSLQELSWEKALAYGPEEEGAILYEANVFYVGVAVWVAQAEDGVQEPKHVLQELETGDDGNRYKQFPTLLREKGVGDSF</sequence>
<evidence type="ECO:0000313" key="3">
    <source>
        <dbReference type="Proteomes" id="UP001558652"/>
    </source>
</evidence>
<dbReference type="Proteomes" id="UP001558652">
    <property type="component" value="Unassembled WGS sequence"/>
</dbReference>
<evidence type="ECO:0000256" key="1">
    <source>
        <dbReference type="SAM" id="MobiDB-lite"/>
    </source>
</evidence>
<keyword evidence="3" id="KW-1185">Reference proteome</keyword>
<dbReference type="EMBL" id="JBFDAA010000023">
    <property type="protein sequence ID" value="KAL1110254.1"/>
    <property type="molecule type" value="Genomic_DNA"/>
</dbReference>
<proteinExistence type="predicted"/>